<comment type="caution">
    <text evidence="2">The sequence shown here is derived from an EMBL/GenBank/DDBJ whole genome shotgun (WGS) entry which is preliminary data.</text>
</comment>
<accession>A0A0F9N2A2</accession>
<evidence type="ECO:0000313" key="2">
    <source>
        <dbReference type="EMBL" id="KKM75632.1"/>
    </source>
</evidence>
<feature type="non-terminal residue" evidence="2">
    <location>
        <position position="66"/>
    </location>
</feature>
<sequence>MQKKEEYIYNEEDLKEIFEAKLNRKIKDLKLRQQNWKKKLRRKIKMSRAKKTRKAKMKRRRPFGRS</sequence>
<gene>
    <name evidence="2" type="ORF">LCGC14_1388220</name>
</gene>
<evidence type="ECO:0000256" key="1">
    <source>
        <dbReference type="SAM" id="MobiDB-lite"/>
    </source>
</evidence>
<protein>
    <submittedName>
        <fullName evidence="2">Uncharacterized protein</fullName>
    </submittedName>
</protein>
<reference evidence="2" key="1">
    <citation type="journal article" date="2015" name="Nature">
        <title>Complex archaea that bridge the gap between prokaryotes and eukaryotes.</title>
        <authorList>
            <person name="Spang A."/>
            <person name="Saw J.H."/>
            <person name="Jorgensen S.L."/>
            <person name="Zaremba-Niedzwiedzka K."/>
            <person name="Martijn J."/>
            <person name="Lind A.E."/>
            <person name="van Eijk R."/>
            <person name="Schleper C."/>
            <person name="Guy L."/>
            <person name="Ettema T.J."/>
        </authorList>
    </citation>
    <scope>NUCLEOTIDE SEQUENCE</scope>
</reference>
<name>A0A0F9N2A2_9ZZZZ</name>
<proteinExistence type="predicted"/>
<dbReference type="AlphaFoldDB" id="A0A0F9N2A2"/>
<organism evidence="2">
    <name type="scientific">marine sediment metagenome</name>
    <dbReference type="NCBI Taxonomy" id="412755"/>
    <lineage>
        <taxon>unclassified sequences</taxon>
        <taxon>metagenomes</taxon>
        <taxon>ecological metagenomes</taxon>
    </lineage>
</organism>
<dbReference type="EMBL" id="LAZR01008941">
    <property type="protein sequence ID" value="KKM75632.1"/>
    <property type="molecule type" value="Genomic_DNA"/>
</dbReference>
<feature type="region of interest" description="Disordered" evidence="1">
    <location>
        <begin position="37"/>
        <end position="66"/>
    </location>
</feature>